<accession>A0A432ZK02</accession>
<evidence type="ECO:0000313" key="4">
    <source>
        <dbReference type="Proteomes" id="UP000288279"/>
    </source>
</evidence>
<comment type="caution">
    <text evidence="3">The sequence shown here is derived from an EMBL/GenBank/DDBJ whole genome shotgun (WGS) entry which is preliminary data.</text>
</comment>
<proteinExistence type="predicted"/>
<name>A0A432ZK02_9GAMM</name>
<reference evidence="3 4" key="1">
    <citation type="journal article" date="2011" name="Front. Microbiol.">
        <title>Genomic signatures of strain selection and enhancement in Bacillus atrophaeus var. globigii, a historical biowarfare simulant.</title>
        <authorList>
            <person name="Gibbons H.S."/>
            <person name="Broomall S.M."/>
            <person name="McNew L.A."/>
            <person name="Daligault H."/>
            <person name="Chapman C."/>
            <person name="Bruce D."/>
            <person name="Karavis M."/>
            <person name="Krepps M."/>
            <person name="McGregor P.A."/>
            <person name="Hong C."/>
            <person name="Park K.H."/>
            <person name="Akmal A."/>
            <person name="Feldman A."/>
            <person name="Lin J.S."/>
            <person name="Chang W.E."/>
            <person name="Higgs B.W."/>
            <person name="Demirev P."/>
            <person name="Lindquist J."/>
            <person name="Liem A."/>
            <person name="Fochler E."/>
            <person name="Read T.D."/>
            <person name="Tapia R."/>
            <person name="Johnson S."/>
            <person name="Bishop-Lilly K.A."/>
            <person name="Detter C."/>
            <person name="Han C."/>
            <person name="Sozhamannan S."/>
            <person name="Rosenzweig C.N."/>
            <person name="Skowronski E.W."/>
        </authorList>
    </citation>
    <scope>NUCLEOTIDE SEQUENCE [LARGE SCALE GENOMIC DNA]</scope>
    <source>
        <strain evidence="3 4">PIT1</strain>
    </source>
</reference>
<dbReference type="InterPro" id="IPR036680">
    <property type="entry name" value="SPOR-like_sf"/>
</dbReference>
<dbReference type="Proteomes" id="UP000288279">
    <property type="component" value="Unassembled WGS sequence"/>
</dbReference>
<keyword evidence="4" id="KW-1185">Reference proteome</keyword>
<protein>
    <submittedName>
        <fullName evidence="3">SPOR domain-containing protein</fullName>
    </submittedName>
</protein>
<sequence>MATALQNRIVGSVILIALAVIILPELLDGKPQQQREQFETMPLQPEVEVTAQEVKTIPAEEEFTPVQTPAETVEVTAVNAPTVSASAAEQLPPPDREPTDVSLAEPGWTIQLGVFSNPESVERLIATLTAKGYPAYSEKIQRNGRELTKLMVGPGLVQSELEAQLPALKKLTQLNGEVIRFEP</sequence>
<dbReference type="Pfam" id="PF05036">
    <property type="entry name" value="SPOR"/>
    <property type="match status" value="1"/>
</dbReference>
<dbReference type="GO" id="GO:0032506">
    <property type="term" value="P:cytokinetic process"/>
    <property type="evidence" value="ECO:0007669"/>
    <property type="project" value="TreeGrafter"/>
</dbReference>
<dbReference type="GO" id="GO:0030428">
    <property type="term" value="C:cell septum"/>
    <property type="evidence" value="ECO:0007669"/>
    <property type="project" value="TreeGrafter"/>
</dbReference>
<dbReference type="AlphaFoldDB" id="A0A432ZK02"/>
<organism evidence="3 4">
    <name type="scientific">Pseudidiomarina taiwanensis</name>
    <dbReference type="NCBI Taxonomy" id="337250"/>
    <lineage>
        <taxon>Bacteria</taxon>
        <taxon>Pseudomonadati</taxon>
        <taxon>Pseudomonadota</taxon>
        <taxon>Gammaproteobacteria</taxon>
        <taxon>Alteromonadales</taxon>
        <taxon>Idiomarinaceae</taxon>
        <taxon>Pseudidiomarina</taxon>
    </lineage>
</organism>
<dbReference type="PANTHER" id="PTHR38687:SF1">
    <property type="entry name" value="CELL DIVISION PROTEIN DEDD"/>
    <property type="match status" value="1"/>
</dbReference>
<dbReference type="PANTHER" id="PTHR38687">
    <property type="entry name" value="CELL DIVISION PROTEIN DEDD-RELATED"/>
    <property type="match status" value="1"/>
</dbReference>
<dbReference type="EMBL" id="PIQG01000002">
    <property type="protein sequence ID" value="RUO78269.1"/>
    <property type="molecule type" value="Genomic_DNA"/>
</dbReference>
<dbReference type="GO" id="GO:0032153">
    <property type="term" value="C:cell division site"/>
    <property type="evidence" value="ECO:0007669"/>
    <property type="project" value="TreeGrafter"/>
</dbReference>
<dbReference type="Gene3D" id="3.30.70.1070">
    <property type="entry name" value="Sporulation related repeat"/>
    <property type="match status" value="1"/>
</dbReference>
<dbReference type="InterPro" id="IPR007730">
    <property type="entry name" value="SPOR-like_dom"/>
</dbReference>
<evidence type="ECO:0000256" key="1">
    <source>
        <dbReference type="SAM" id="Phobius"/>
    </source>
</evidence>
<dbReference type="PROSITE" id="PS51724">
    <property type="entry name" value="SPOR"/>
    <property type="match status" value="1"/>
</dbReference>
<evidence type="ECO:0000259" key="2">
    <source>
        <dbReference type="PROSITE" id="PS51724"/>
    </source>
</evidence>
<dbReference type="OrthoDB" id="7069135at2"/>
<keyword evidence="1" id="KW-0472">Membrane</keyword>
<dbReference type="SUPFAM" id="SSF110997">
    <property type="entry name" value="Sporulation related repeat"/>
    <property type="match status" value="1"/>
</dbReference>
<keyword evidence="1" id="KW-1133">Transmembrane helix</keyword>
<dbReference type="InterPro" id="IPR052521">
    <property type="entry name" value="Cell_div_SPOR-domain"/>
</dbReference>
<dbReference type="GO" id="GO:0042834">
    <property type="term" value="F:peptidoglycan binding"/>
    <property type="evidence" value="ECO:0007669"/>
    <property type="project" value="InterPro"/>
</dbReference>
<gene>
    <name evidence="3" type="ORF">CWI83_04345</name>
</gene>
<dbReference type="RefSeq" id="WP_126826255.1">
    <property type="nucleotide sequence ID" value="NZ_PIQG01000002.1"/>
</dbReference>
<keyword evidence="1" id="KW-0812">Transmembrane</keyword>
<evidence type="ECO:0000313" key="3">
    <source>
        <dbReference type="EMBL" id="RUO78269.1"/>
    </source>
</evidence>
<feature type="transmembrane region" description="Helical" evidence="1">
    <location>
        <begin position="6"/>
        <end position="27"/>
    </location>
</feature>
<feature type="domain" description="SPOR" evidence="2">
    <location>
        <begin position="102"/>
        <end position="181"/>
    </location>
</feature>